<evidence type="ECO:0000313" key="2">
    <source>
        <dbReference type="Proteomes" id="UP000474159"/>
    </source>
</evidence>
<dbReference type="AlphaFoldDB" id="A0A6L3T6L9"/>
<gene>
    <name evidence="1" type="ORF">F6X53_01375</name>
</gene>
<dbReference type="RefSeq" id="WP_150996416.1">
    <property type="nucleotide sequence ID" value="NZ_VZZK01000001.1"/>
</dbReference>
<organism evidence="1 2">
    <name type="scientific">Methylobacterium soli</name>
    <dbReference type="NCBI Taxonomy" id="553447"/>
    <lineage>
        <taxon>Bacteria</taxon>
        <taxon>Pseudomonadati</taxon>
        <taxon>Pseudomonadota</taxon>
        <taxon>Alphaproteobacteria</taxon>
        <taxon>Hyphomicrobiales</taxon>
        <taxon>Methylobacteriaceae</taxon>
        <taxon>Methylobacterium</taxon>
    </lineage>
</organism>
<evidence type="ECO:0000313" key="1">
    <source>
        <dbReference type="EMBL" id="KAB1081775.1"/>
    </source>
</evidence>
<accession>A0A6L3T6L9</accession>
<dbReference type="Proteomes" id="UP000474159">
    <property type="component" value="Unassembled WGS sequence"/>
</dbReference>
<dbReference type="EMBL" id="VZZK01000001">
    <property type="protein sequence ID" value="KAB1081775.1"/>
    <property type="molecule type" value="Genomic_DNA"/>
</dbReference>
<reference evidence="1 2" key="1">
    <citation type="submission" date="2019-09" db="EMBL/GenBank/DDBJ databases">
        <title>YIM 48816 draft genome.</title>
        <authorList>
            <person name="Jiang L."/>
        </authorList>
    </citation>
    <scope>NUCLEOTIDE SEQUENCE [LARGE SCALE GENOMIC DNA]</scope>
    <source>
        <strain evidence="1 2">YIM 48816</strain>
    </source>
</reference>
<keyword evidence="2" id="KW-1185">Reference proteome</keyword>
<proteinExistence type="predicted"/>
<protein>
    <submittedName>
        <fullName evidence="1">Uncharacterized protein</fullName>
    </submittedName>
</protein>
<dbReference type="OrthoDB" id="9903156at2"/>
<sequence>MADERHANLGKIIMQIKVNADDWNGISEEDRKAIQEILSKTFKNDPQVVTDPQATAAAQSGEADLGGICNSLCNMAQSAAEALCGKIGNATAKQVCLVAAQTAGDVCRSKC</sequence>
<name>A0A6L3T6L9_9HYPH</name>
<comment type="caution">
    <text evidence="1">The sequence shown here is derived from an EMBL/GenBank/DDBJ whole genome shotgun (WGS) entry which is preliminary data.</text>
</comment>